<evidence type="ECO:0000256" key="7">
    <source>
        <dbReference type="PROSITE-ProRule" id="PRU00473"/>
    </source>
</evidence>
<dbReference type="SUPFAM" id="SSF103088">
    <property type="entry name" value="OmpA-like"/>
    <property type="match status" value="1"/>
</dbReference>
<feature type="domain" description="OmpA-like" evidence="9">
    <location>
        <begin position="111"/>
        <end position="236"/>
    </location>
</feature>
<keyword evidence="6 7" id="KW-0472">Membrane</keyword>
<evidence type="ECO:0000256" key="3">
    <source>
        <dbReference type="ARBA" id="ARBA00022475"/>
    </source>
</evidence>
<dbReference type="GO" id="GO:0005886">
    <property type="term" value="C:plasma membrane"/>
    <property type="evidence" value="ECO:0007669"/>
    <property type="project" value="UniProtKB-SubCell"/>
</dbReference>
<dbReference type="Pfam" id="PF13677">
    <property type="entry name" value="MotB_plug"/>
    <property type="match status" value="1"/>
</dbReference>
<evidence type="ECO:0000259" key="9">
    <source>
        <dbReference type="PROSITE" id="PS51123"/>
    </source>
</evidence>
<protein>
    <submittedName>
        <fullName evidence="10">Chemotaxis protein MotB</fullName>
    </submittedName>
</protein>
<evidence type="ECO:0000256" key="1">
    <source>
        <dbReference type="ARBA" id="ARBA00004162"/>
    </source>
</evidence>
<keyword evidence="4 8" id="KW-0812">Transmembrane</keyword>
<dbReference type="Pfam" id="PF00691">
    <property type="entry name" value="OmpA"/>
    <property type="match status" value="1"/>
</dbReference>
<dbReference type="InterPro" id="IPR006665">
    <property type="entry name" value="OmpA-like"/>
</dbReference>
<dbReference type="PANTHER" id="PTHR30329:SF21">
    <property type="entry name" value="LIPOPROTEIN YIAD-RELATED"/>
    <property type="match status" value="1"/>
</dbReference>
<evidence type="ECO:0000256" key="4">
    <source>
        <dbReference type="ARBA" id="ARBA00022692"/>
    </source>
</evidence>
<dbReference type="CDD" id="cd07185">
    <property type="entry name" value="OmpA_C-like"/>
    <property type="match status" value="1"/>
</dbReference>
<dbReference type="OrthoDB" id="9815217at2"/>
<accession>A0A239KER4</accession>
<proteinExistence type="inferred from homology"/>
<organism evidence="10 11">
    <name type="scientific">Anaerovirgula multivorans</name>
    <dbReference type="NCBI Taxonomy" id="312168"/>
    <lineage>
        <taxon>Bacteria</taxon>
        <taxon>Bacillati</taxon>
        <taxon>Bacillota</taxon>
        <taxon>Clostridia</taxon>
        <taxon>Peptostreptococcales</taxon>
        <taxon>Natronincolaceae</taxon>
        <taxon>Anaerovirgula</taxon>
    </lineage>
</organism>
<dbReference type="PANTHER" id="PTHR30329">
    <property type="entry name" value="STATOR ELEMENT OF FLAGELLAR MOTOR COMPLEX"/>
    <property type="match status" value="1"/>
</dbReference>
<dbReference type="PROSITE" id="PS51123">
    <property type="entry name" value="OMPA_2"/>
    <property type="match status" value="1"/>
</dbReference>
<feature type="transmembrane region" description="Helical" evidence="8">
    <location>
        <begin position="21"/>
        <end position="39"/>
    </location>
</feature>
<evidence type="ECO:0000256" key="2">
    <source>
        <dbReference type="ARBA" id="ARBA00008914"/>
    </source>
</evidence>
<evidence type="ECO:0000256" key="8">
    <source>
        <dbReference type="SAM" id="Phobius"/>
    </source>
</evidence>
<dbReference type="InterPro" id="IPR025713">
    <property type="entry name" value="MotB-like_N_dom"/>
</dbReference>
<name>A0A239KER4_9FIRM</name>
<keyword evidence="5 8" id="KW-1133">Transmembrane helix</keyword>
<comment type="subcellular location">
    <subcellularLocation>
        <location evidence="1">Cell membrane</location>
        <topology evidence="1">Single-pass membrane protein</topology>
    </subcellularLocation>
</comment>
<reference evidence="10 11" key="1">
    <citation type="submission" date="2017-06" db="EMBL/GenBank/DDBJ databases">
        <authorList>
            <person name="Kim H.J."/>
            <person name="Triplett B.A."/>
        </authorList>
    </citation>
    <scope>NUCLEOTIDE SEQUENCE [LARGE SCALE GENOMIC DNA]</scope>
    <source>
        <strain evidence="10 11">SCA</strain>
    </source>
</reference>
<comment type="similarity">
    <text evidence="2">Belongs to the MotB family.</text>
</comment>
<evidence type="ECO:0000313" key="10">
    <source>
        <dbReference type="EMBL" id="SNT16192.1"/>
    </source>
</evidence>
<dbReference type="AlphaFoldDB" id="A0A239KER4"/>
<dbReference type="RefSeq" id="WP_089285325.1">
    <property type="nucleotide sequence ID" value="NZ_FZOJ01000046.1"/>
</dbReference>
<evidence type="ECO:0000256" key="6">
    <source>
        <dbReference type="ARBA" id="ARBA00023136"/>
    </source>
</evidence>
<evidence type="ECO:0000313" key="11">
    <source>
        <dbReference type="Proteomes" id="UP000198304"/>
    </source>
</evidence>
<dbReference type="Gene3D" id="3.30.1330.60">
    <property type="entry name" value="OmpA-like domain"/>
    <property type="match status" value="1"/>
</dbReference>
<keyword evidence="3" id="KW-1003">Cell membrane</keyword>
<dbReference type="InterPro" id="IPR050330">
    <property type="entry name" value="Bact_OuterMem_StrucFunc"/>
</dbReference>
<dbReference type="Proteomes" id="UP000198304">
    <property type="component" value="Unassembled WGS sequence"/>
</dbReference>
<gene>
    <name evidence="10" type="ORF">SAMN05446037_104616</name>
</gene>
<keyword evidence="11" id="KW-1185">Reference proteome</keyword>
<evidence type="ECO:0000256" key="5">
    <source>
        <dbReference type="ARBA" id="ARBA00022989"/>
    </source>
</evidence>
<dbReference type="InterPro" id="IPR036737">
    <property type="entry name" value="OmpA-like_sf"/>
</dbReference>
<sequence length="237" mass="27108">MRRKTRENITEKAGAPMWLTTYSDLVTLLMTFFILLFAFSEIDAQKFQYIIESFQGTTGILESGKTVVSDELIEIPYDSDAPNEFQHLRDILQARLEDTGLLNQVSVILEEDALLLRLQNNILFDPGRATIKDDALEILFLLSDLLLSEDFLYNRIQVEGHTDSDPVAQPNIYKTNWDLSVARAAHVVKFFIEETSITPKRFKASGYSKYYPVAPNDTPDNKAKNRRVDILILKDKI</sequence>
<dbReference type="EMBL" id="FZOJ01000046">
    <property type="protein sequence ID" value="SNT16192.1"/>
    <property type="molecule type" value="Genomic_DNA"/>
</dbReference>